<dbReference type="EMBL" id="VSRR010070864">
    <property type="protein sequence ID" value="MPC86229.1"/>
    <property type="molecule type" value="Genomic_DNA"/>
</dbReference>
<accession>A0A5B7IVK9</accession>
<evidence type="ECO:0000313" key="1">
    <source>
        <dbReference type="EMBL" id="MPC86229.1"/>
    </source>
</evidence>
<comment type="caution">
    <text evidence="1">The sequence shown here is derived from an EMBL/GenBank/DDBJ whole genome shotgun (WGS) entry which is preliminary data.</text>
</comment>
<dbReference type="Proteomes" id="UP000324222">
    <property type="component" value="Unassembled WGS sequence"/>
</dbReference>
<keyword evidence="2" id="KW-1185">Reference proteome</keyword>
<protein>
    <submittedName>
        <fullName evidence="1">Uncharacterized protein</fullName>
    </submittedName>
</protein>
<organism evidence="1 2">
    <name type="scientific">Portunus trituberculatus</name>
    <name type="common">Swimming crab</name>
    <name type="synonym">Neptunus trituberculatus</name>
    <dbReference type="NCBI Taxonomy" id="210409"/>
    <lineage>
        <taxon>Eukaryota</taxon>
        <taxon>Metazoa</taxon>
        <taxon>Ecdysozoa</taxon>
        <taxon>Arthropoda</taxon>
        <taxon>Crustacea</taxon>
        <taxon>Multicrustacea</taxon>
        <taxon>Malacostraca</taxon>
        <taxon>Eumalacostraca</taxon>
        <taxon>Eucarida</taxon>
        <taxon>Decapoda</taxon>
        <taxon>Pleocyemata</taxon>
        <taxon>Brachyura</taxon>
        <taxon>Eubrachyura</taxon>
        <taxon>Portunoidea</taxon>
        <taxon>Portunidae</taxon>
        <taxon>Portuninae</taxon>
        <taxon>Portunus</taxon>
    </lineage>
</organism>
<reference evidence="1 2" key="1">
    <citation type="submission" date="2019-05" db="EMBL/GenBank/DDBJ databases">
        <title>Another draft genome of Portunus trituberculatus and its Hox gene families provides insights of decapod evolution.</title>
        <authorList>
            <person name="Jeong J.-H."/>
            <person name="Song I."/>
            <person name="Kim S."/>
            <person name="Choi T."/>
            <person name="Kim D."/>
            <person name="Ryu S."/>
            <person name="Kim W."/>
        </authorList>
    </citation>
    <scope>NUCLEOTIDE SEQUENCE [LARGE SCALE GENOMIC DNA]</scope>
    <source>
        <tissue evidence="1">Muscle</tissue>
    </source>
</reference>
<evidence type="ECO:0000313" key="2">
    <source>
        <dbReference type="Proteomes" id="UP000324222"/>
    </source>
</evidence>
<name>A0A5B7IVK9_PORTR</name>
<proteinExistence type="predicted"/>
<gene>
    <name evidence="1" type="ORF">E2C01_081050</name>
</gene>
<dbReference type="AlphaFoldDB" id="A0A5B7IVK9"/>
<sequence>MQNLAKKTKFLYRVVQVDLTDGSQKADSSIKTRGADGVLCHAVHL</sequence>